<proteinExistence type="predicted"/>
<dbReference type="GO" id="GO:0016791">
    <property type="term" value="F:phosphatase activity"/>
    <property type="evidence" value="ECO:0007669"/>
    <property type="project" value="UniProtKB-ARBA"/>
</dbReference>
<evidence type="ECO:0000256" key="1">
    <source>
        <dbReference type="ARBA" id="ARBA00022801"/>
    </source>
</evidence>
<evidence type="ECO:0000313" key="3">
    <source>
        <dbReference type="WBParaSite" id="ASIM_0001426101-mRNA-1"/>
    </source>
</evidence>
<name>A0A0M3K0C9_ANISI</name>
<reference evidence="3" key="1">
    <citation type="submission" date="2017-02" db="UniProtKB">
        <authorList>
            <consortium name="WormBaseParasite"/>
        </authorList>
    </citation>
    <scope>IDENTIFICATION</scope>
</reference>
<evidence type="ECO:0000259" key="2">
    <source>
        <dbReference type="PROSITE" id="PS50056"/>
    </source>
</evidence>
<dbReference type="PROSITE" id="PS50056">
    <property type="entry name" value="TYR_PHOSPHATASE_2"/>
    <property type="match status" value="1"/>
</dbReference>
<dbReference type="SMART" id="SM00404">
    <property type="entry name" value="PTPc_motif"/>
    <property type="match status" value="1"/>
</dbReference>
<dbReference type="InterPro" id="IPR003595">
    <property type="entry name" value="Tyr_Pase_cat"/>
</dbReference>
<dbReference type="SUPFAM" id="SSF52799">
    <property type="entry name" value="(Phosphotyrosine protein) phosphatases II"/>
    <property type="match status" value="1"/>
</dbReference>
<dbReference type="InterPro" id="IPR057023">
    <property type="entry name" value="PTP-SAK"/>
</dbReference>
<accession>A0A0M3K0C9</accession>
<dbReference type="CDD" id="cd14505">
    <property type="entry name" value="CDKN3-like"/>
    <property type="match status" value="1"/>
</dbReference>
<protein>
    <submittedName>
        <fullName evidence="3">Protein-tyrosine-phosphatase</fullName>
    </submittedName>
</protein>
<dbReference type="InterPro" id="IPR029021">
    <property type="entry name" value="Prot-tyrosine_phosphatase-like"/>
</dbReference>
<dbReference type="Gene3D" id="3.90.190.10">
    <property type="entry name" value="Protein tyrosine phosphatase superfamily"/>
    <property type="match status" value="1"/>
</dbReference>
<keyword evidence="1" id="KW-0378">Hydrolase</keyword>
<dbReference type="InterPro" id="IPR050561">
    <property type="entry name" value="PTP"/>
</dbReference>
<dbReference type="WBParaSite" id="ASIM_0001426101-mRNA-1">
    <property type="protein sequence ID" value="ASIM_0001426101-mRNA-1"/>
    <property type="gene ID" value="ASIM_0001426101"/>
</dbReference>
<dbReference type="InterPro" id="IPR000387">
    <property type="entry name" value="Tyr_Pase_dom"/>
</dbReference>
<dbReference type="Pfam" id="PF22784">
    <property type="entry name" value="PTP-SAK"/>
    <property type="match status" value="1"/>
</dbReference>
<dbReference type="FunFam" id="3.90.190.10:FF:000157">
    <property type="entry name" value="Protein-tyrosine phosphatase"/>
    <property type="match status" value="1"/>
</dbReference>
<sequence length="575" mass="64178">LLVSLGPFYACAWCALERSTSISAPVAADTAVAQHLLLFLQTAGVLAETSSSNGSTRRSLYDPISWSYRESSQLPDDLSSSLTHALRAWRPSLGAQDRQWLWRQLSDREAAAYLVSLLRKHRIRTQHAEEILCVQEREWRELSLGRKRYVLWSSVRGAASEFLSTGGDESAALTVLSREIRSRADWLSRKQASGTLSKSDYCFLPDPAWRRPLMVDVALECLLPIGDDYWLAPPILARQQEGPGLRSRLLRRTQTQIPRPGLRDFLDYARTTFDEVVLFTTVSRHMSLRIALLLAEEGHVPGWFTGVRYVEWTGPTKDLRFVSPLLGQALLLDDHRPYIHRGQHKFWVEAPLFASPYLADDTIAPEPQTKPRLGSLHDRARHSIAGVSVTRTSLSHPLQIATLPVGHCGGAIGVTFAPGKHQVTAMTGSWSRDLDMDLQAISSWGASHLISLIEPWEFEDLQIAALPERAADHGLRWYGLPIVDGAAPDYGFLQRWKELETSICNALLNGKRVVVHCKGGLGRAGTVACMLLLSTKTSLSSEDAIRRVRMVRLGAVETLEQEEFLHNWASASHHL</sequence>
<feature type="domain" description="Tyrosine specific protein phosphatases" evidence="2">
    <location>
        <begin position="490"/>
        <end position="563"/>
    </location>
</feature>
<dbReference type="PANTHER" id="PTHR23339">
    <property type="entry name" value="TYROSINE SPECIFIC PROTEIN PHOSPHATASE AND DUAL SPECIFICITY PROTEIN PHOSPHATASE"/>
    <property type="match status" value="1"/>
</dbReference>
<dbReference type="AlphaFoldDB" id="A0A0M3K0C9"/>
<organism evidence="3">
    <name type="scientific">Anisakis simplex</name>
    <name type="common">Herring worm</name>
    <dbReference type="NCBI Taxonomy" id="6269"/>
    <lineage>
        <taxon>Eukaryota</taxon>
        <taxon>Metazoa</taxon>
        <taxon>Ecdysozoa</taxon>
        <taxon>Nematoda</taxon>
        <taxon>Chromadorea</taxon>
        <taxon>Rhabditida</taxon>
        <taxon>Spirurina</taxon>
        <taxon>Ascaridomorpha</taxon>
        <taxon>Ascaridoidea</taxon>
        <taxon>Anisakidae</taxon>
        <taxon>Anisakis</taxon>
        <taxon>Anisakis simplex complex</taxon>
    </lineage>
</organism>